<reference evidence="1" key="1">
    <citation type="submission" date="2016-07" db="EMBL/GenBank/DDBJ databases">
        <authorList>
            <person name="Bretaudeau A."/>
        </authorList>
    </citation>
    <scope>NUCLEOTIDE SEQUENCE</scope>
    <source>
        <strain evidence="1">Rice</strain>
        <tissue evidence="1">Whole body</tissue>
    </source>
</reference>
<proteinExistence type="predicted"/>
<dbReference type="AlphaFoldDB" id="A0A2H1UZX2"/>
<evidence type="ECO:0000313" key="1">
    <source>
        <dbReference type="EMBL" id="SOQ34119.1"/>
    </source>
</evidence>
<sequence>MSGSKLLETHIVDCTVGAVAGQLAAAQRVAGFSHGATLCVIHKLLFRVWVSCVCELVCSDYNNKVEVMTVQKVEQQQQEAFNMT</sequence>
<accession>A0A2H1UZX2</accession>
<organism evidence="1">
    <name type="scientific">Spodoptera frugiperda</name>
    <name type="common">Fall armyworm</name>
    <dbReference type="NCBI Taxonomy" id="7108"/>
    <lineage>
        <taxon>Eukaryota</taxon>
        <taxon>Metazoa</taxon>
        <taxon>Ecdysozoa</taxon>
        <taxon>Arthropoda</taxon>
        <taxon>Hexapoda</taxon>
        <taxon>Insecta</taxon>
        <taxon>Pterygota</taxon>
        <taxon>Neoptera</taxon>
        <taxon>Endopterygota</taxon>
        <taxon>Lepidoptera</taxon>
        <taxon>Glossata</taxon>
        <taxon>Ditrysia</taxon>
        <taxon>Noctuoidea</taxon>
        <taxon>Noctuidae</taxon>
        <taxon>Amphipyrinae</taxon>
        <taxon>Spodoptera</taxon>
    </lineage>
</organism>
<dbReference type="EMBL" id="ODYU01000033">
    <property type="protein sequence ID" value="SOQ34119.1"/>
    <property type="molecule type" value="Genomic_DNA"/>
</dbReference>
<name>A0A2H1UZX2_SPOFR</name>
<protein>
    <submittedName>
        <fullName evidence="1">SFRICE_004739</fullName>
    </submittedName>
</protein>
<gene>
    <name evidence="1" type="ORF">SFRICE_004739</name>
</gene>